<evidence type="ECO:0000256" key="3">
    <source>
        <dbReference type="ARBA" id="ARBA00022691"/>
    </source>
</evidence>
<gene>
    <name evidence="9" type="primary">Dnmt2</name>
</gene>
<reference evidence="9" key="1">
    <citation type="journal article" date="2007" name="Zool. Sci.">
        <title>The DNA methyltransferase-2 gene in the prawn Macrobrachium rosenbergii: characteristics and expression patterns during ovarian and embryonic development.</title>
        <authorList>
            <person name="Feng C.Z."/>
            <person name="Ding X."/>
            <person name="Li Y."/>
            <person name="Chen S."/>
            <person name="Yang F."/>
            <person name="Yang W.J."/>
        </authorList>
    </citation>
    <scope>NUCLEOTIDE SEQUENCE</scope>
</reference>
<dbReference type="Gene3D" id="3.90.120.10">
    <property type="entry name" value="DNA Methylase, subunit A, domain 2"/>
    <property type="match status" value="1"/>
</dbReference>
<evidence type="ECO:0000256" key="6">
    <source>
        <dbReference type="ARBA" id="ARBA00042810"/>
    </source>
</evidence>
<dbReference type="InterPro" id="IPR050750">
    <property type="entry name" value="C5-MTase"/>
</dbReference>
<dbReference type="PRINTS" id="PR00105">
    <property type="entry name" value="C5METTRFRASE"/>
</dbReference>
<dbReference type="GO" id="GO:0005634">
    <property type="term" value="C:nucleus"/>
    <property type="evidence" value="ECO:0007669"/>
    <property type="project" value="TreeGrafter"/>
</dbReference>
<dbReference type="NCBIfam" id="TIGR00675">
    <property type="entry name" value="dcm"/>
    <property type="match status" value="1"/>
</dbReference>
<evidence type="ECO:0000256" key="1">
    <source>
        <dbReference type="ARBA" id="ARBA00022603"/>
    </source>
</evidence>
<dbReference type="SUPFAM" id="SSF53335">
    <property type="entry name" value="S-adenosyl-L-methionine-dependent methyltransferases"/>
    <property type="match status" value="1"/>
</dbReference>
<evidence type="ECO:0000256" key="4">
    <source>
        <dbReference type="ARBA" id="ARBA00039081"/>
    </source>
</evidence>
<dbReference type="PANTHER" id="PTHR46098:SF1">
    <property type="entry name" value="TRNA (CYTOSINE(38)-C(5))-METHYLTRANSFERASE"/>
    <property type="match status" value="1"/>
</dbReference>
<dbReference type="EMBL" id="EF208559">
    <property type="protein sequence ID" value="ABP04058.1"/>
    <property type="molecule type" value="mRNA"/>
</dbReference>
<organism evidence="9">
    <name type="scientific">Macrobrachium rosenbergii</name>
    <name type="common">Giant fresh water prawn</name>
    <dbReference type="NCBI Taxonomy" id="79674"/>
    <lineage>
        <taxon>Eukaryota</taxon>
        <taxon>Metazoa</taxon>
        <taxon>Ecdysozoa</taxon>
        <taxon>Arthropoda</taxon>
        <taxon>Crustacea</taxon>
        <taxon>Multicrustacea</taxon>
        <taxon>Malacostraca</taxon>
        <taxon>Eumalacostraca</taxon>
        <taxon>Eucarida</taxon>
        <taxon>Decapoda</taxon>
        <taxon>Pleocyemata</taxon>
        <taxon>Caridea</taxon>
        <taxon>Palaemonoidea</taxon>
        <taxon>Palaemonidae</taxon>
        <taxon>Macrobrachium</taxon>
    </lineage>
</organism>
<dbReference type="PROSITE" id="PS00095">
    <property type="entry name" value="C5_MTASE_2"/>
    <property type="match status" value="1"/>
</dbReference>
<keyword evidence="1 7" id="KW-0489">Methyltransferase</keyword>
<dbReference type="InterPro" id="IPR029063">
    <property type="entry name" value="SAM-dependent_MTases_sf"/>
</dbReference>
<keyword evidence="2 7" id="KW-0808">Transferase</keyword>
<dbReference type="InterPro" id="IPR031303">
    <property type="entry name" value="C5_meth_CS"/>
</dbReference>
<accession>B4X6X2</accession>
<dbReference type="GO" id="GO:0008168">
    <property type="term" value="F:methyltransferase activity"/>
    <property type="evidence" value="ECO:0007669"/>
    <property type="project" value="UniProtKB-KW"/>
</dbReference>
<dbReference type="GO" id="GO:0032259">
    <property type="term" value="P:methylation"/>
    <property type="evidence" value="ECO:0007669"/>
    <property type="project" value="UniProtKB-KW"/>
</dbReference>
<protein>
    <recommendedName>
        <fullName evidence="5">tRNA (cytosine(38)-C(5))-methyltransferase</fullName>
        <ecNumber evidence="4">2.1.1.204</ecNumber>
    </recommendedName>
    <alternativeName>
        <fullName evidence="6">DNA (cytosine-5)-methyltransferase-like protein 2</fullName>
    </alternativeName>
</protein>
<proteinExistence type="evidence at transcript level"/>
<dbReference type="PANTHER" id="PTHR46098">
    <property type="entry name" value="TRNA (CYTOSINE(38)-C(5))-METHYLTRANSFERASE"/>
    <property type="match status" value="1"/>
</dbReference>
<dbReference type="Pfam" id="PF00145">
    <property type="entry name" value="DNA_methylase"/>
    <property type="match status" value="1"/>
</dbReference>
<feature type="active site" evidence="7">
    <location>
        <position position="84"/>
    </location>
</feature>
<dbReference type="Gene3D" id="3.40.50.150">
    <property type="entry name" value="Vaccinia Virus protein VP39"/>
    <property type="match status" value="1"/>
</dbReference>
<evidence type="ECO:0000256" key="8">
    <source>
        <dbReference type="RuleBase" id="RU000416"/>
    </source>
</evidence>
<evidence type="ECO:0000256" key="5">
    <source>
        <dbReference type="ARBA" id="ARBA00039681"/>
    </source>
</evidence>
<dbReference type="EC" id="2.1.1.204" evidence="4"/>
<dbReference type="PROSITE" id="PS51679">
    <property type="entry name" value="SAM_MT_C5"/>
    <property type="match status" value="1"/>
</dbReference>
<evidence type="ECO:0000256" key="7">
    <source>
        <dbReference type="PROSITE-ProRule" id="PRU01016"/>
    </source>
</evidence>
<name>B4X6X2_MACRS</name>
<dbReference type="AlphaFoldDB" id="B4X6X2"/>
<comment type="similarity">
    <text evidence="7 8">Belongs to the class I-like SAM-binding methyltransferase superfamily. C5-methyltransferase family.</text>
</comment>
<evidence type="ECO:0000256" key="2">
    <source>
        <dbReference type="ARBA" id="ARBA00022679"/>
    </source>
</evidence>
<sequence length="396" mass="45382">MQANGMQQPLRILELYSGIGGMRVAAKESGLQFDIVGSYEINTTALEVYQHNFPKTPKAYNIMGLTLDHLESLSPDVIMMSPPCQPFTRQGLKRDVEDTRTSSLLHLISLLEKLSHPPKMILLENVAGFEKSLAREQLMEMLRSKNYVWQEFLLSPTEFGIPNSRLRYYLLAKQQLYPFCLDVSNEIKEELTACLCIRRERDIQAPVLPDAREICANCGKPVINSLQNLLRDFHGNINNELHQPRKSYSDLSLSLSSFMESDINVEPYLLKDKVLSKYCMILDIVDRESKRSCCFTKGYGHYVEGTGSVIKGNSDLDVDEVYNKLSRLELGDPKRLDLLKQLKFRYFTASEILRLMCFPKWFSFPPSLTMKQKYRVLGNSINILVVTSLLLILCER</sequence>
<keyword evidence="3 7" id="KW-0949">S-adenosyl-L-methionine</keyword>
<evidence type="ECO:0000313" key="9">
    <source>
        <dbReference type="EMBL" id="ABP04058.1"/>
    </source>
</evidence>
<dbReference type="InterPro" id="IPR001525">
    <property type="entry name" value="C5_MeTfrase"/>
</dbReference>